<dbReference type="InterPro" id="IPR036942">
    <property type="entry name" value="Beta-barrel_TonB_sf"/>
</dbReference>
<accession>A0A845A2W5</accession>
<dbReference type="InterPro" id="IPR037066">
    <property type="entry name" value="Plug_dom_sf"/>
</dbReference>
<dbReference type="PANTHER" id="PTHR47234:SF3">
    <property type="entry name" value="SECRETIN_TONB SHORT N-TERMINAL DOMAIN-CONTAINING PROTEIN"/>
    <property type="match status" value="1"/>
</dbReference>
<dbReference type="Proteomes" id="UP000460561">
    <property type="component" value="Unassembled WGS sequence"/>
</dbReference>
<feature type="signal peptide" evidence="10">
    <location>
        <begin position="1"/>
        <end position="22"/>
    </location>
</feature>
<name>A0A845A2W5_9SPHN</name>
<proteinExistence type="inferred from homology"/>
<evidence type="ECO:0000256" key="6">
    <source>
        <dbReference type="ARBA" id="ARBA00023136"/>
    </source>
</evidence>
<keyword evidence="4 8" id="KW-0812">Transmembrane</keyword>
<evidence type="ECO:0000256" key="1">
    <source>
        <dbReference type="ARBA" id="ARBA00004571"/>
    </source>
</evidence>
<dbReference type="Gene3D" id="2.40.170.20">
    <property type="entry name" value="TonB-dependent receptor, beta-barrel domain"/>
    <property type="match status" value="1"/>
</dbReference>
<evidence type="ECO:0000256" key="5">
    <source>
        <dbReference type="ARBA" id="ARBA00023077"/>
    </source>
</evidence>
<dbReference type="PANTHER" id="PTHR47234">
    <property type="match status" value="1"/>
</dbReference>
<dbReference type="InterPro" id="IPR039426">
    <property type="entry name" value="TonB-dep_rcpt-like"/>
</dbReference>
<comment type="similarity">
    <text evidence="8 9">Belongs to the TonB-dependent receptor family.</text>
</comment>
<keyword evidence="5 9" id="KW-0798">TonB box</keyword>
<evidence type="ECO:0000256" key="2">
    <source>
        <dbReference type="ARBA" id="ARBA00022448"/>
    </source>
</evidence>
<keyword evidence="6 8" id="KW-0472">Membrane</keyword>
<evidence type="ECO:0000259" key="12">
    <source>
        <dbReference type="Pfam" id="PF07715"/>
    </source>
</evidence>
<evidence type="ECO:0000256" key="8">
    <source>
        <dbReference type="PROSITE-ProRule" id="PRU01360"/>
    </source>
</evidence>
<keyword evidence="13" id="KW-0675">Receptor</keyword>
<dbReference type="SUPFAM" id="SSF56935">
    <property type="entry name" value="Porins"/>
    <property type="match status" value="1"/>
</dbReference>
<dbReference type="CDD" id="cd01347">
    <property type="entry name" value="ligand_gated_channel"/>
    <property type="match status" value="1"/>
</dbReference>
<evidence type="ECO:0000256" key="10">
    <source>
        <dbReference type="SAM" id="SignalP"/>
    </source>
</evidence>
<keyword evidence="14" id="KW-1185">Reference proteome</keyword>
<dbReference type="InterPro" id="IPR000531">
    <property type="entry name" value="Beta-barrel_TonB"/>
</dbReference>
<feature type="domain" description="TonB-dependent receptor-like beta-barrel" evidence="11">
    <location>
        <begin position="283"/>
        <end position="757"/>
    </location>
</feature>
<evidence type="ECO:0000259" key="11">
    <source>
        <dbReference type="Pfam" id="PF00593"/>
    </source>
</evidence>
<evidence type="ECO:0000256" key="9">
    <source>
        <dbReference type="RuleBase" id="RU003357"/>
    </source>
</evidence>
<keyword evidence="10" id="KW-0732">Signal</keyword>
<evidence type="ECO:0000256" key="3">
    <source>
        <dbReference type="ARBA" id="ARBA00022452"/>
    </source>
</evidence>
<gene>
    <name evidence="13" type="ORF">GRI39_00610</name>
</gene>
<dbReference type="InterPro" id="IPR012910">
    <property type="entry name" value="Plug_dom"/>
</dbReference>
<comment type="subcellular location">
    <subcellularLocation>
        <location evidence="1 8">Cell outer membrane</location>
        <topology evidence="1 8">Multi-pass membrane protein</topology>
    </subcellularLocation>
</comment>
<dbReference type="OrthoDB" id="7614575at2"/>
<dbReference type="GO" id="GO:0009279">
    <property type="term" value="C:cell outer membrane"/>
    <property type="evidence" value="ECO:0007669"/>
    <property type="project" value="UniProtKB-SubCell"/>
</dbReference>
<feature type="chain" id="PRO_5032508735" evidence="10">
    <location>
        <begin position="23"/>
        <end position="796"/>
    </location>
</feature>
<comment type="caution">
    <text evidence="13">The sequence shown here is derived from an EMBL/GenBank/DDBJ whole genome shotgun (WGS) entry which is preliminary data.</text>
</comment>
<sequence>MRFKFARIAAALPLIYCAPAFAATDSADTMASEANADLNPTIIVTGTREATRTQFDTMAPVDVLSADAVKSSISDDLSDTLAQLLPSFNVQRLPAADGQAFVRPATLRGLSPDQTLVLVNGKRYHRSALLGGRGAQATDLASIPNSAIKRIEVLRDGASAQYGSDAIAGVINIILDDEPGINGTAQFSQYYKGDGTNYQGALQAGFALGERGSIVFSGEYNKSDATSRTRQRADAIAFQEAHPELDVPNPVQRWGQPDLETVRGAVNAHYDVTDSAQLYGFGTVNDGNGVTDFNWRNPANTGNVFKDTDVFPGFNFTSIYPTGFTPRFGTDFNDIQTVGGVRSADRDSAFTYDLSASWGRSRIEYKMDESLNASLGPKSPTSFYLGRLEQREFNLNADFVYRLDAGGYAPINVAFGGERRVETYGVSAGDPASYAIGPGAAVGLAANSNGFPGFSDKIAGEWNQTSYAGYGDLEWQPVEMLTLGAAGRYEDFSEFGSKFTYKLSARAALSDAFALRGTYSTGFHAPTPGQLNTSRTTQGLDTSTMTIFTAGRLSPSDPIAVALGAKPLKPETSKSLTLGFTAQPFSGLSASVDLYRVDVNDRFGLSKSFSVPAGTPNPNGYTSVNYYTNDFATRTQGVDLVLSYMSRLGDGTMKATLAYNYNDTEVRNGLSSTIGSEDQKERFEKGLPKHNATASLGYDIGRFGVLTKARYYGSWTDYSDNANGQIFQDFGSMILVDLSVKYDLTDNFTIRAGAENLFDAYPDEATYQAVRGLIYSRNAPYDTDGGQYYIRLGFQF</sequence>
<dbReference type="Pfam" id="PF00593">
    <property type="entry name" value="TonB_dep_Rec_b-barrel"/>
    <property type="match status" value="1"/>
</dbReference>
<dbReference type="PROSITE" id="PS52016">
    <property type="entry name" value="TONB_DEPENDENT_REC_3"/>
    <property type="match status" value="1"/>
</dbReference>
<protein>
    <submittedName>
        <fullName evidence="13">TonB-dependent receptor</fullName>
    </submittedName>
</protein>
<dbReference type="Gene3D" id="2.170.130.10">
    <property type="entry name" value="TonB-dependent receptor, plug domain"/>
    <property type="match status" value="1"/>
</dbReference>
<evidence type="ECO:0000256" key="4">
    <source>
        <dbReference type="ARBA" id="ARBA00022692"/>
    </source>
</evidence>
<evidence type="ECO:0000313" key="14">
    <source>
        <dbReference type="Proteomes" id="UP000460561"/>
    </source>
</evidence>
<reference evidence="13 14" key="1">
    <citation type="submission" date="2019-12" db="EMBL/GenBank/DDBJ databases">
        <title>Genomic-based taxomic classification of the family Erythrobacteraceae.</title>
        <authorList>
            <person name="Xu L."/>
        </authorList>
    </citation>
    <scope>NUCLEOTIDE SEQUENCE [LARGE SCALE GENOMIC DNA]</scope>
    <source>
        <strain evidence="13 14">DSM 18604</strain>
    </source>
</reference>
<evidence type="ECO:0000313" key="13">
    <source>
        <dbReference type="EMBL" id="MXP24552.1"/>
    </source>
</evidence>
<dbReference type="EMBL" id="WTYQ01000001">
    <property type="protein sequence ID" value="MXP24552.1"/>
    <property type="molecule type" value="Genomic_DNA"/>
</dbReference>
<dbReference type="RefSeq" id="WP_160737779.1">
    <property type="nucleotide sequence ID" value="NZ_WTYQ01000001.1"/>
</dbReference>
<evidence type="ECO:0000256" key="7">
    <source>
        <dbReference type="ARBA" id="ARBA00023237"/>
    </source>
</evidence>
<keyword evidence="3 8" id="KW-1134">Transmembrane beta strand</keyword>
<keyword evidence="7 8" id="KW-0998">Cell outer membrane</keyword>
<dbReference type="Pfam" id="PF07715">
    <property type="entry name" value="Plug"/>
    <property type="match status" value="1"/>
</dbReference>
<feature type="domain" description="TonB-dependent receptor plug" evidence="12">
    <location>
        <begin position="54"/>
        <end position="170"/>
    </location>
</feature>
<keyword evidence="2 8" id="KW-0813">Transport</keyword>
<organism evidence="13 14">
    <name type="scientific">Altericroceibacterium indicum</name>
    <dbReference type="NCBI Taxonomy" id="374177"/>
    <lineage>
        <taxon>Bacteria</taxon>
        <taxon>Pseudomonadati</taxon>
        <taxon>Pseudomonadota</taxon>
        <taxon>Alphaproteobacteria</taxon>
        <taxon>Sphingomonadales</taxon>
        <taxon>Erythrobacteraceae</taxon>
        <taxon>Altericroceibacterium</taxon>
    </lineage>
</organism>
<dbReference type="AlphaFoldDB" id="A0A845A2W5"/>